<dbReference type="OrthoDB" id="199596at2157"/>
<dbReference type="InterPro" id="IPR004294">
    <property type="entry name" value="Carotenoid_Oase"/>
</dbReference>
<evidence type="ECO:0000256" key="5">
    <source>
        <dbReference type="ARBA" id="ARBA00023004"/>
    </source>
</evidence>
<protein>
    <recommendedName>
        <fullName evidence="8">Beta-carotene 15,15'-monooxygenase</fullName>
    </recommendedName>
</protein>
<evidence type="ECO:0000256" key="4">
    <source>
        <dbReference type="ARBA" id="ARBA00023002"/>
    </source>
</evidence>
<dbReference type="PANTHER" id="PTHR10543">
    <property type="entry name" value="BETA-CAROTENE DIOXYGENASE"/>
    <property type="match status" value="1"/>
</dbReference>
<dbReference type="PANTHER" id="PTHR10543:SF24">
    <property type="entry name" value="CAROTENOID ISOMEROOXYGENASE"/>
    <property type="match status" value="1"/>
</dbReference>
<organism evidence="6 7">
    <name type="scientific">Haloprofundus marisrubri</name>
    <dbReference type="NCBI Taxonomy" id="1514971"/>
    <lineage>
        <taxon>Archaea</taxon>
        <taxon>Methanobacteriati</taxon>
        <taxon>Methanobacteriota</taxon>
        <taxon>Stenosarchaea group</taxon>
        <taxon>Halobacteria</taxon>
        <taxon>Halobacteriales</taxon>
        <taxon>Haloferacaceae</taxon>
        <taxon>Haloprofundus</taxon>
    </lineage>
</organism>
<evidence type="ECO:0008006" key="8">
    <source>
        <dbReference type="Google" id="ProtNLM"/>
    </source>
</evidence>
<dbReference type="STRING" id="1514971.AUR64_14660"/>
<keyword evidence="4" id="KW-0560">Oxidoreductase</keyword>
<keyword evidence="5" id="KW-0408">Iron</keyword>
<accession>A0A0W1R756</accession>
<dbReference type="Proteomes" id="UP000054387">
    <property type="component" value="Unassembled WGS sequence"/>
</dbReference>
<keyword evidence="3" id="KW-0479">Metal-binding</keyword>
<gene>
    <name evidence="6" type="ORF">AUR64_14660</name>
</gene>
<evidence type="ECO:0000313" key="7">
    <source>
        <dbReference type="Proteomes" id="UP000054387"/>
    </source>
</evidence>
<reference evidence="6 7" key="1">
    <citation type="submission" date="2015-12" db="EMBL/GenBank/DDBJ databases">
        <title>Haloprofundus marisrubri gen. nov., sp. nov., an extremely halophilic archaeon isolated from the Discovery deep brine-seawater interface in the Red Sea.</title>
        <authorList>
            <person name="Zhang G."/>
            <person name="Stingl U."/>
            <person name="Rashid M."/>
        </authorList>
    </citation>
    <scope>NUCLEOTIDE SEQUENCE [LARGE SCALE GENOMIC DNA]</scope>
    <source>
        <strain evidence="6 7">SB9</strain>
    </source>
</reference>
<sequence length="495" mass="56157">MSGDHRLGLRPATTEYADEPLRVEGEIPSWLEGTLVRNGPGSFAVGDGRVSHWFDGSAMLRRFEIADGDVRYSNRFLRSRQYQHIREHGRLHLREFGTDPRWRGLGRLRRFSAAAVTDNAPVSVVYLGGRHFAATETPRWTAYDPETLRTRAPKDFDESEDEVGRAGPLAHVHYDPFRGETVGVATRFGLPSEYLVYRVPDGTDRRELLGRVPIRRPGYLHSFALTPNYVAVLVPPFRTNPLALLRNRPFVENYRWHSDRGTRVVVLDRDSGELVVDTETAPCFVFHHVNAFERDGALHIDVAAFEDASVVDAFYLDTFDSTEFAPPGAELRRLQVDPETEHVVTRTLHPGHVEFPTIHYARYNTQPHRYVYGVGTEDPSPDGYVDRLVKIDLDERRGRYCASKTWTEPNVYPGEPLFVPRVSPESDEGTGEPVVEDDGVLLSVVLDAETERTFLLILDAATMTERARAVFSEPIPLDFHGQFYRRGERPTRSMA</sequence>
<comment type="cofactor">
    <cofactor evidence="1">
        <name>Fe(2+)</name>
        <dbReference type="ChEBI" id="CHEBI:29033"/>
    </cofactor>
</comment>
<comment type="caution">
    <text evidence="6">The sequence shown here is derived from an EMBL/GenBank/DDBJ whole genome shotgun (WGS) entry which is preliminary data.</text>
</comment>
<dbReference type="RefSeq" id="WP_058582194.1">
    <property type="nucleotide sequence ID" value="NZ_LOPU01000029.1"/>
</dbReference>
<name>A0A0W1R756_9EURY</name>
<comment type="similarity">
    <text evidence="2">Belongs to the carotenoid oxygenase family.</text>
</comment>
<proteinExistence type="inferred from homology"/>
<keyword evidence="7" id="KW-1185">Reference proteome</keyword>
<dbReference type="GO" id="GO:0010436">
    <property type="term" value="F:carotenoid dioxygenase activity"/>
    <property type="evidence" value="ECO:0007669"/>
    <property type="project" value="TreeGrafter"/>
</dbReference>
<dbReference type="Pfam" id="PF03055">
    <property type="entry name" value="RPE65"/>
    <property type="match status" value="1"/>
</dbReference>
<dbReference type="EMBL" id="LOPU01000029">
    <property type="protein sequence ID" value="KTG09041.1"/>
    <property type="molecule type" value="Genomic_DNA"/>
</dbReference>
<evidence type="ECO:0000256" key="1">
    <source>
        <dbReference type="ARBA" id="ARBA00001954"/>
    </source>
</evidence>
<dbReference type="GO" id="GO:0046872">
    <property type="term" value="F:metal ion binding"/>
    <property type="evidence" value="ECO:0007669"/>
    <property type="project" value="UniProtKB-KW"/>
</dbReference>
<evidence type="ECO:0000256" key="3">
    <source>
        <dbReference type="ARBA" id="ARBA00022723"/>
    </source>
</evidence>
<evidence type="ECO:0000313" key="6">
    <source>
        <dbReference type="EMBL" id="KTG09041.1"/>
    </source>
</evidence>
<dbReference type="AlphaFoldDB" id="A0A0W1R756"/>
<evidence type="ECO:0000256" key="2">
    <source>
        <dbReference type="ARBA" id="ARBA00006787"/>
    </source>
</evidence>
<dbReference type="GO" id="GO:0016121">
    <property type="term" value="P:carotene catabolic process"/>
    <property type="evidence" value="ECO:0007669"/>
    <property type="project" value="TreeGrafter"/>
</dbReference>